<dbReference type="AlphaFoldDB" id="A0A0C3QBD4"/>
<keyword evidence="3" id="KW-1185">Reference proteome</keyword>
<sequence length="239" mass="26569">MLFHPYHRQDSAHLSTRVAIDGRLFNVLLHGIASYHPWAPHITIGFNIPWEVVKESGQGDAAAVVPAPLPSSLPSPCSAPRYEAPIAEAANPLLPSTRFGTSYPEAIHSFNRPLSTNQYISWLYLTRPPNPLPNRPVPVEQAIAVRDRLRPVLRNLATRAEVRHPPRPSANVQMESGEARVKEEEPRAYFAEENQSEIQKTEESSLETPHEGTKPHRGGKRAARMKRQLAGEAGHSKSN</sequence>
<feature type="region of interest" description="Disordered" evidence="1">
    <location>
        <begin position="157"/>
        <end position="239"/>
    </location>
</feature>
<gene>
    <name evidence="2" type="ORF">M407DRAFT_28789</name>
</gene>
<proteinExistence type="predicted"/>
<protein>
    <submittedName>
        <fullName evidence="2">Uncharacterized protein</fullName>
    </submittedName>
</protein>
<evidence type="ECO:0000313" key="3">
    <source>
        <dbReference type="Proteomes" id="UP000054248"/>
    </source>
</evidence>
<dbReference type="HOGENOM" id="CLU_1161877_0_0_1"/>
<dbReference type="EMBL" id="KN823132">
    <property type="protein sequence ID" value="KIO21654.1"/>
    <property type="molecule type" value="Genomic_DNA"/>
</dbReference>
<feature type="compositionally biased region" description="Basic residues" evidence="1">
    <location>
        <begin position="215"/>
        <end position="227"/>
    </location>
</feature>
<feature type="compositionally biased region" description="Basic and acidic residues" evidence="1">
    <location>
        <begin position="177"/>
        <end position="187"/>
    </location>
</feature>
<feature type="compositionally biased region" description="Basic and acidic residues" evidence="1">
    <location>
        <begin position="199"/>
        <end position="214"/>
    </location>
</feature>
<evidence type="ECO:0000256" key="1">
    <source>
        <dbReference type="SAM" id="MobiDB-lite"/>
    </source>
</evidence>
<organism evidence="2 3">
    <name type="scientific">Tulasnella calospora MUT 4182</name>
    <dbReference type="NCBI Taxonomy" id="1051891"/>
    <lineage>
        <taxon>Eukaryota</taxon>
        <taxon>Fungi</taxon>
        <taxon>Dikarya</taxon>
        <taxon>Basidiomycota</taxon>
        <taxon>Agaricomycotina</taxon>
        <taxon>Agaricomycetes</taxon>
        <taxon>Cantharellales</taxon>
        <taxon>Tulasnellaceae</taxon>
        <taxon>Tulasnella</taxon>
    </lineage>
</organism>
<dbReference type="Proteomes" id="UP000054248">
    <property type="component" value="Unassembled WGS sequence"/>
</dbReference>
<dbReference type="OrthoDB" id="3228411at2759"/>
<evidence type="ECO:0000313" key="2">
    <source>
        <dbReference type="EMBL" id="KIO21654.1"/>
    </source>
</evidence>
<accession>A0A0C3QBD4</accession>
<name>A0A0C3QBD4_9AGAM</name>
<reference evidence="2 3" key="1">
    <citation type="submission" date="2014-04" db="EMBL/GenBank/DDBJ databases">
        <authorList>
            <consortium name="DOE Joint Genome Institute"/>
            <person name="Kuo A."/>
            <person name="Girlanda M."/>
            <person name="Perotto S."/>
            <person name="Kohler A."/>
            <person name="Nagy L.G."/>
            <person name="Floudas D."/>
            <person name="Copeland A."/>
            <person name="Barry K.W."/>
            <person name="Cichocki N."/>
            <person name="Veneault-Fourrey C."/>
            <person name="LaButti K."/>
            <person name="Lindquist E.A."/>
            <person name="Lipzen A."/>
            <person name="Lundell T."/>
            <person name="Morin E."/>
            <person name="Murat C."/>
            <person name="Sun H."/>
            <person name="Tunlid A."/>
            <person name="Henrissat B."/>
            <person name="Grigoriev I.V."/>
            <person name="Hibbett D.S."/>
            <person name="Martin F."/>
            <person name="Nordberg H.P."/>
            <person name="Cantor M.N."/>
            <person name="Hua S.X."/>
        </authorList>
    </citation>
    <scope>NUCLEOTIDE SEQUENCE [LARGE SCALE GENOMIC DNA]</scope>
    <source>
        <strain evidence="2 3">MUT 4182</strain>
    </source>
</reference>
<reference evidence="3" key="2">
    <citation type="submission" date="2015-01" db="EMBL/GenBank/DDBJ databases">
        <title>Evolutionary Origins and Diversification of the Mycorrhizal Mutualists.</title>
        <authorList>
            <consortium name="DOE Joint Genome Institute"/>
            <consortium name="Mycorrhizal Genomics Consortium"/>
            <person name="Kohler A."/>
            <person name="Kuo A."/>
            <person name="Nagy L.G."/>
            <person name="Floudas D."/>
            <person name="Copeland A."/>
            <person name="Barry K.W."/>
            <person name="Cichocki N."/>
            <person name="Veneault-Fourrey C."/>
            <person name="LaButti K."/>
            <person name="Lindquist E.A."/>
            <person name="Lipzen A."/>
            <person name="Lundell T."/>
            <person name="Morin E."/>
            <person name="Murat C."/>
            <person name="Riley R."/>
            <person name="Ohm R."/>
            <person name="Sun H."/>
            <person name="Tunlid A."/>
            <person name="Henrissat B."/>
            <person name="Grigoriev I.V."/>
            <person name="Hibbett D.S."/>
            <person name="Martin F."/>
        </authorList>
    </citation>
    <scope>NUCLEOTIDE SEQUENCE [LARGE SCALE GENOMIC DNA]</scope>
    <source>
        <strain evidence="3">MUT 4182</strain>
    </source>
</reference>